<feature type="transmembrane region" description="Helical" evidence="6">
    <location>
        <begin position="193"/>
        <end position="215"/>
    </location>
</feature>
<dbReference type="GO" id="GO:0022857">
    <property type="term" value="F:transmembrane transporter activity"/>
    <property type="evidence" value="ECO:0007669"/>
    <property type="project" value="InterPro"/>
</dbReference>
<dbReference type="GO" id="GO:0005886">
    <property type="term" value="C:plasma membrane"/>
    <property type="evidence" value="ECO:0007669"/>
    <property type="project" value="UniProtKB-SubCell"/>
</dbReference>
<dbReference type="InterPro" id="IPR011701">
    <property type="entry name" value="MFS"/>
</dbReference>
<dbReference type="KEGG" id="pbh:AAW51_0418"/>
<dbReference type="PANTHER" id="PTHR43124:SF5">
    <property type="entry name" value="PURINE RIBONUCLEOSIDE EFFLUX PUMP NEPI"/>
    <property type="match status" value="1"/>
</dbReference>
<dbReference type="InterPro" id="IPR020846">
    <property type="entry name" value="MFS_dom"/>
</dbReference>
<keyword evidence="4 6" id="KW-1133">Transmembrane helix</keyword>
<feature type="transmembrane region" description="Helical" evidence="6">
    <location>
        <begin position="320"/>
        <end position="339"/>
    </location>
</feature>
<evidence type="ECO:0000259" key="7">
    <source>
        <dbReference type="PROSITE" id="PS50850"/>
    </source>
</evidence>
<feature type="transmembrane region" description="Helical" evidence="6">
    <location>
        <begin position="260"/>
        <end position="282"/>
    </location>
</feature>
<feature type="transmembrane region" description="Helical" evidence="6">
    <location>
        <begin position="288"/>
        <end position="308"/>
    </location>
</feature>
<protein>
    <submittedName>
        <fullName evidence="8">Transcriptional regulator</fullName>
    </submittedName>
</protein>
<sequence>MTMCVALLIASEFMPVSLLTPIARDLSATDGMAGQAISISGLFAVVTSLLVPTVASRFDRRQVLASLTALMLASLVVIALAPNFATLMSARALLGVTIGGFWALSTATVMRLVPKADVPKALGVLYMGNAAATALAAPMGSYLGGVIGWRGVFWALVPFAAFNLVWQWRSLPRLPRQAPIPARHVVALLKRPHVAVGMAGVMLTFGGAFATFTYLRPFLESRTDPNLPQLSALLLALGVAGFAGTYAATAMVPRHLYRMLRGLPLALAAVTLLLLPTGHLLWAVGCTMAVWGTLNSAIPVTWSNWLALGVSDEPEAGGGLMVAAIQLAIMLGAALGGFLLDHVSIAATFAGGTALLVLASLAVGNGRRLQGARGTRGTTDA</sequence>
<evidence type="ECO:0000256" key="1">
    <source>
        <dbReference type="ARBA" id="ARBA00004651"/>
    </source>
</evidence>
<dbReference type="Pfam" id="PF07690">
    <property type="entry name" value="MFS_1"/>
    <property type="match status" value="1"/>
</dbReference>
<accession>A0A0G3BCL2</accession>
<evidence type="ECO:0000256" key="4">
    <source>
        <dbReference type="ARBA" id="ARBA00022989"/>
    </source>
</evidence>
<evidence type="ECO:0000256" key="6">
    <source>
        <dbReference type="SAM" id="Phobius"/>
    </source>
</evidence>
<dbReference type="SUPFAM" id="SSF103473">
    <property type="entry name" value="MFS general substrate transporter"/>
    <property type="match status" value="1"/>
</dbReference>
<keyword evidence="5 6" id="KW-0472">Membrane</keyword>
<dbReference type="STRING" id="413882.AAW51_0418"/>
<evidence type="ECO:0000256" key="3">
    <source>
        <dbReference type="ARBA" id="ARBA00022692"/>
    </source>
</evidence>
<evidence type="ECO:0000313" key="9">
    <source>
        <dbReference type="Proteomes" id="UP000035352"/>
    </source>
</evidence>
<feature type="transmembrane region" description="Helical" evidence="6">
    <location>
        <begin position="90"/>
        <end position="109"/>
    </location>
</feature>
<evidence type="ECO:0000256" key="5">
    <source>
        <dbReference type="ARBA" id="ARBA00023136"/>
    </source>
</evidence>
<dbReference type="Proteomes" id="UP000035352">
    <property type="component" value="Chromosome"/>
</dbReference>
<feature type="transmembrane region" description="Helical" evidence="6">
    <location>
        <begin position="35"/>
        <end position="56"/>
    </location>
</feature>
<feature type="transmembrane region" description="Helical" evidence="6">
    <location>
        <begin position="227"/>
        <end position="248"/>
    </location>
</feature>
<organism evidence="8 9">
    <name type="scientific">Caldimonas brevitalea</name>
    <dbReference type="NCBI Taxonomy" id="413882"/>
    <lineage>
        <taxon>Bacteria</taxon>
        <taxon>Pseudomonadati</taxon>
        <taxon>Pseudomonadota</taxon>
        <taxon>Betaproteobacteria</taxon>
        <taxon>Burkholderiales</taxon>
        <taxon>Sphaerotilaceae</taxon>
        <taxon>Caldimonas</taxon>
    </lineage>
</organism>
<name>A0A0G3BCL2_9BURK</name>
<feature type="transmembrane region" description="Helical" evidence="6">
    <location>
        <begin position="63"/>
        <end position="84"/>
    </location>
</feature>
<dbReference type="PROSITE" id="PS50850">
    <property type="entry name" value="MFS"/>
    <property type="match status" value="1"/>
</dbReference>
<dbReference type="PATRIC" id="fig|413882.6.peg.441"/>
<keyword evidence="9" id="KW-1185">Reference proteome</keyword>
<reference evidence="8 9" key="1">
    <citation type="submission" date="2015-05" db="EMBL/GenBank/DDBJ databases">
        <authorList>
            <person name="Tang B."/>
            <person name="Yu Y."/>
        </authorList>
    </citation>
    <scope>NUCLEOTIDE SEQUENCE [LARGE SCALE GENOMIC DNA]</scope>
    <source>
        <strain evidence="8 9">DSM 7029</strain>
    </source>
</reference>
<feature type="domain" description="Major facilitator superfamily (MFS) profile" evidence="7">
    <location>
        <begin position="1"/>
        <end position="381"/>
    </location>
</feature>
<feature type="transmembrane region" description="Helical" evidence="6">
    <location>
        <begin position="147"/>
        <end position="166"/>
    </location>
</feature>
<keyword evidence="2" id="KW-1003">Cell membrane</keyword>
<keyword evidence="3 6" id="KW-0812">Transmembrane</keyword>
<dbReference type="CDD" id="cd17324">
    <property type="entry name" value="MFS_NepI_like"/>
    <property type="match status" value="1"/>
</dbReference>
<proteinExistence type="predicted"/>
<dbReference type="PANTHER" id="PTHR43124">
    <property type="entry name" value="PURINE EFFLUX PUMP PBUE"/>
    <property type="match status" value="1"/>
</dbReference>
<gene>
    <name evidence="8" type="ORF">AAW51_0418</name>
</gene>
<comment type="subcellular location">
    <subcellularLocation>
        <location evidence="1">Cell membrane</location>
        <topology evidence="1">Multi-pass membrane protein</topology>
    </subcellularLocation>
</comment>
<dbReference type="InterPro" id="IPR036259">
    <property type="entry name" value="MFS_trans_sf"/>
</dbReference>
<dbReference type="Gene3D" id="1.20.1250.20">
    <property type="entry name" value="MFS general substrate transporter like domains"/>
    <property type="match status" value="1"/>
</dbReference>
<feature type="transmembrane region" description="Helical" evidence="6">
    <location>
        <begin position="121"/>
        <end position="141"/>
    </location>
</feature>
<feature type="transmembrane region" description="Helical" evidence="6">
    <location>
        <begin position="345"/>
        <end position="363"/>
    </location>
</feature>
<evidence type="ECO:0000256" key="2">
    <source>
        <dbReference type="ARBA" id="ARBA00022475"/>
    </source>
</evidence>
<evidence type="ECO:0000313" key="8">
    <source>
        <dbReference type="EMBL" id="AKJ27109.1"/>
    </source>
</evidence>
<dbReference type="EMBL" id="CP011371">
    <property type="protein sequence ID" value="AKJ27109.1"/>
    <property type="molecule type" value="Genomic_DNA"/>
</dbReference>
<dbReference type="AlphaFoldDB" id="A0A0G3BCL2"/>
<dbReference type="InterPro" id="IPR050189">
    <property type="entry name" value="MFS_Efflux_Transporters"/>
</dbReference>